<evidence type="ECO:0000256" key="1">
    <source>
        <dbReference type="ARBA" id="ARBA00022553"/>
    </source>
</evidence>
<dbReference type="Proteomes" id="UP000428260">
    <property type="component" value="Chromosome"/>
</dbReference>
<dbReference type="GO" id="GO:0000155">
    <property type="term" value="F:phosphorelay sensor kinase activity"/>
    <property type="evidence" value="ECO:0007669"/>
    <property type="project" value="TreeGrafter"/>
</dbReference>
<sequence length="372" mass="42610">MTIKQNKKYQLTLISLFFVVLTYSCSNKRQTKEETPAVQAGNNVRFMNNRAEINAMRLKFTTGVRSILEDSNGNIWFGSDQEGVGLFHKGEFKYFTVENGLSDNQVRNIYEDENGIIWFEGGKGISSYNGLTINPHKERNYSLKDEWKLNDSDLWFKGDETVGYNELEGYPGVYQYNGQTFSYRTFPVKPKEGEQNYYSVTTPYIKSKNGNLWFGTYGAAIGYNGSDFVIIDNDYLGLNDETGFLHIRSIMEDSKGNLWIGNNGIGVFKYNGAKAIHFTRQQKLKKEDTNGNSLERIFAIGEDTLENIWFGTVESGVWRYDGKSLTNFTKEDGLESEHIWTIYKSKQGELWFGGANPCGVYVFNGRSFERKY</sequence>
<proteinExistence type="predicted"/>
<dbReference type="InterPro" id="IPR015943">
    <property type="entry name" value="WD40/YVTN_repeat-like_dom_sf"/>
</dbReference>
<dbReference type="PROSITE" id="PS51257">
    <property type="entry name" value="PROKAR_LIPOPROTEIN"/>
    <property type="match status" value="1"/>
</dbReference>
<accession>A0A6I6JU07</accession>
<dbReference type="AlphaFoldDB" id="A0A6I6JU07"/>
<dbReference type="RefSeq" id="WP_158869637.1">
    <property type="nucleotide sequence ID" value="NZ_CP046401.1"/>
</dbReference>
<dbReference type="Gene3D" id="2.130.10.10">
    <property type="entry name" value="YVTN repeat-like/Quinoprotein amine dehydrogenase"/>
    <property type="match status" value="2"/>
</dbReference>
<dbReference type="InterPro" id="IPR011110">
    <property type="entry name" value="Reg_prop"/>
</dbReference>
<keyword evidence="3" id="KW-1185">Reference proteome</keyword>
<dbReference type="KEGG" id="mcos:GM418_23435"/>
<evidence type="ECO:0008006" key="4">
    <source>
        <dbReference type="Google" id="ProtNLM"/>
    </source>
</evidence>
<reference evidence="2 3" key="1">
    <citation type="submission" date="2019-11" db="EMBL/GenBank/DDBJ databases">
        <authorList>
            <person name="Zheng R.K."/>
            <person name="Sun C.M."/>
        </authorList>
    </citation>
    <scope>NUCLEOTIDE SEQUENCE [LARGE SCALE GENOMIC DNA]</scope>
    <source>
        <strain evidence="2 3">WC007</strain>
    </source>
</reference>
<dbReference type="EMBL" id="CP046401">
    <property type="protein sequence ID" value="QGY46506.1"/>
    <property type="molecule type" value="Genomic_DNA"/>
</dbReference>
<dbReference type="PANTHER" id="PTHR43547:SF2">
    <property type="entry name" value="HYBRID SIGNAL TRANSDUCTION HISTIDINE KINASE C"/>
    <property type="match status" value="1"/>
</dbReference>
<evidence type="ECO:0000313" key="3">
    <source>
        <dbReference type="Proteomes" id="UP000428260"/>
    </source>
</evidence>
<evidence type="ECO:0000313" key="2">
    <source>
        <dbReference type="EMBL" id="QGY46506.1"/>
    </source>
</evidence>
<name>A0A6I6JU07_9BACT</name>
<gene>
    <name evidence="2" type="ORF">GM418_23435</name>
</gene>
<keyword evidence="1" id="KW-0597">Phosphoprotein</keyword>
<dbReference type="PANTHER" id="PTHR43547">
    <property type="entry name" value="TWO-COMPONENT HISTIDINE KINASE"/>
    <property type="match status" value="1"/>
</dbReference>
<dbReference type="Pfam" id="PF07494">
    <property type="entry name" value="Reg_prop"/>
    <property type="match status" value="4"/>
</dbReference>
<dbReference type="SUPFAM" id="SSF63829">
    <property type="entry name" value="Calcium-dependent phosphotriesterase"/>
    <property type="match status" value="1"/>
</dbReference>
<organism evidence="2 3">
    <name type="scientific">Maribellus comscasis</name>
    <dbReference type="NCBI Taxonomy" id="2681766"/>
    <lineage>
        <taxon>Bacteria</taxon>
        <taxon>Pseudomonadati</taxon>
        <taxon>Bacteroidota</taxon>
        <taxon>Bacteroidia</taxon>
        <taxon>Marinilabiliales</taxon>
        <taxon>Prolixibacteraceae</taxon>
        <taxon>Maribellus</taxon>
    </lineage>
</organism>
<protein>
    <recommendedName>
        <fullName evidence="4">Diguanylate cyclase</fullName>
    </recommendedName>
</protein>